<organism evidence="2 3">
    <name type="scientific">Ziziphus jujuba var. spinosa</name>
    <dbReference type="NCBI Taxonomy" id="714518"/>
    <lineage>
        <taxon>Eukaryota</taxon>
        <taxon>Viridiplantae</taxon>
        <taxon>Streptophyta</taxon>
        <taxon>Embryophyta</taxon>
        <taxon>Tracheophyta</taxon>
        <taxon>Spermatophyta</taxon>
        <taxon>Magnoliopsida</taxon>
        <taxon>eudicotyledons</taxon>
        <taxon>Gunneridae</taxon>
        <taxon>Pentapetalae</taxon>
        <taxon>rosids</taxon>
        <taxon>fabids</taxon>
        <taxon>Rosales</taxon>
        <taxon>Rhamnaceae</taxon>
        <taxon>Paliureae</taxon>
        <taxon>Ziziphus</taxon>
    </lineage>
</organism>
<dbReference type="Proteomes" id="UP000813462">
    <property type="component" value="Unassembled WGS sequence"/>
</dbReference>
<keyword evidence="1" id="KW-0812">Transmembrane</keyword>
<name>A0A978VBL5_ZIZJJ</name>
<proteinExistence type="predicted"/>
<dbReference type="AlphaFoldDB" id="A0A978VBL5"/>
<feature type="transmembrane region" description="Helical" evidence="1">
    <location>
        <begin position="12"/>
        <end position="31"/>
    </location>
</feature>
<protein>
    <submittedName>
        <fullName evidence="2">Uncharacterized protein</fullName>
    </submittedName>
</protein>
<comment type="caution">
    <text evidence="2">The sequence shown here is derived from an EMBL/GenBank/DDBJ whole genome shotgun (WGS) entry which is preliminary data.</text>
</comment>
<keyword evidence="1" id="KW-0472">Membrane</keyword>
<accession>A0A978VBL5</accession>
<gene>
    <name evidence="2" type="ORF">FEM48_Zijuj06G0210300</name>
</gene>
<reference evidence="2" key="1">
    <citation type="journal article" date="2021" name="Front. Plant Sci.">
        <title>Chromosome-Scale Genome Assembly for Chinese Sour Jujube and Insights Into Its Genome Evolution and Domestication Signature.</title>
        <authorList>
            <person name="Shen L.-Y."/>
            <person name="Luo H."/>
            <person name="Wang X.-L."/>
            <person name="Wang X.-M."/>
            <person name="Qiu X.-J."/>
            <person name="Liu H."/>
            <person name="Zhou S.-S."/>
            <person name="Jia K.-H."/>
            <person name="Nie S."/>
            <person name="Bao Y.-T."/>
            <person name="Zhang R.-G."/>
            <person name="Yun Q.-Z."/>
            <person name="Chai Y.-H."/>
            <person name="Lu J.-Y."/>
            <person name="Li Y."/>
            <person name="Zhao S.-W."/>
            <person name="Mao J.-F."/>
            <person name="Jia S.-G."/>
            <person name="Mao Y.-M."/>
        </authorList>
    </citation>
    <scope>NUCLEOTIDE SEQUENCE</scope>
    <source>
        <strain evidence="2">AT0</strain>
        <tissue evidence="2">Leaf</tissue>
    </source>
</reference>
<dbReference type="EMBL" id="JAEACU010000006">
    <property type="protein sequence ID" value="KAH7525300.1"/>
    <property type="molecule type" value="Genomic_DNA"/>
</dbReference>
<sequence length="102" mass="11310">MVQSEGGQSGSLYINVFLCCLKLCWIGIASGGKRPVRYLAKPSYNVNILPEQHHWYEIHALASRGGHLHPLLKGFFPKVGNGGSWIKFAYEPLAEFGYNCGN</sequence>
<evidence type="ECO:0000256" key="1">
    <source>
        <dbReference type="SAM" id="Phobius"/>
    </source>
</evidence>
<keyword evidence="1" id="KW-1133">Transmembrane helix</keyword>
<evidence type="ECO:0000313" key="3">
    <source>
        <dbReference type="Proteomes" id="UP000813462"/>
    </source>
</evidence>
<evidence type="ECO:0000313" key="2">
    <source>
        <dbReference type="EMBL" id="KAH7525300.1"/>
    </source>
</evidence>